<dbReference type="RefSeq" id="WP_068543139.1">
    <property type="nucleotide sequence ID" value="NZ_LSFI01000044.1"/>
</dbReference>
<gene>
    <name evidence="1" type="ORF">TH606_09115</name>
</gene>
<evidence type="ECO:0000313" key="1">
    <source>
        <dbReference type="EMBL" id="OAG27030.1"/>
    </source>
</evidence>
<name>A0A177E6F9_9BACT</name>
<proteinExistence type="predicted"/>
<protein>
    <submittedName>
        <fullName evidence="1">Uncharacterized protein</fullName>
    </submittedName>
</protein>
<dbReference type="EMBL" id="LSFI01000044">
    <property type="protein sequence ID" value="OAG27030.1"/>
    <property type="molecule type" value="Genomic_DNA"/>
</dbReference>
<comment type="caution">
    <text evidence="1">The sequence shown here is derived from an EMBL/GenBank/DDBJ whole genome shotgun (WGS) entry which is preliminary data.</text>
</comment>
<sequence length="113" mass="13184">MANHHTFNQSLQDTLSFLNHQNNPPYFLYCNFTNKYVSIHSGSSPNIPTNYPQNRAEIFEKTDNGFWYGPISSYQEALAIAIIMADFHHLNYGEYINVISRNDITYPNNHRPR</sequence>
<dbReference type="STRING" id="1795632.TH606_09115"/>
<accession>A0A177E6F9</accession>
<dbReference type="AlphaFoldDB" id="A0A177E6F9"/>
<dbReference type="Proteomes" id="UP000076964">
    <property type="component" value="Unassembled WGS sequence"/>
</dbReference>
<keyword evidence="2" id="KW-1185">Reference proteome</keyword>
<organism evidence="1 2">
    <name type="scientific">Thermodesulfatator autotrophicus</name>
    <dbReference type="NCBI Taxonomy" id="1795632"/>
    <lineage>
        <taxon>Bacteria</taxon>
        <taxon>Pseudomonadati</taxon>
        <taxon>Thermodesulfobacteriota</taxon>
        <taxon>Thermodesulfobacteria</taxon>
        <taxon>Thermodesulfobacteriales</taxon>
        <taxon>Thermodesulfatatoraceae</taxon>
        <taxon>Thermodesulfatator</taxon>
    </lineage>
</organism>
<reference evidence="1 2" key="1">
    <citation type="submission" date="2016-02" db="EMBL/GenBank/DDBJ databases">
        <title>Draft genome sequence of Thermodesulfatator sp. S606.</title>
        <authorList>
            <person name="Lai Q."/>
            <person name="Cao J."/>
            <person name="Dupont S."/>
            <person name="Shao Z."/>
            <person name="Jebbar M."/>
            <person name="Alain K."/>
        </authorList>
    </citation>
    <scope>NUCLEOTIDE SEQUENCE [LARGE SCALE GENOMIC DNA]</scope>
    <source>
        <strain evidence="1 2">S606</strain>
    </source>
</reference>
<evidence type="ECO:0000313" key="2">
    <source>
        <dbReference type="Proteomes" id="UP000076964"/>
    </source>
</evidence>